<name>A0A9X2EFV0_9SPHN</name>
<proteinExistence type="predicted"/>
<dbReference type="Gene3D" id="2.30.320.10">
    <property type="entry name" value="YwqG-like"/>
    <property type="match status" value="1"/>
</dbReference>
<dbReference type="PANTHER" id="PTHR36436:SF6">
    <property type="entry name" value="SLL5081 PROTEIN"/>
    <property type="match status" value="1"/>
</dbReference>
<comment type="caution">
    <text evidence="1">The sequence shown here is derived from an EMBL/GenBank/DDBJ whole genome shotgun (WGS) entry which is preliminary data.</text>
</comment>
<sequence>MIKYALIFAIIVGGILLWRAIRPGASSTDLSRLPGMEEFKKKWENDNPEGPALSEEDINEWKAALDGLALPAAILTPDPSLPVEAGGNRLGGPAYLPAGEAWPKAANGLPAIFLAQIDFTQLPDLPDFPRRGILQLFVASDDLSGMNIDDPTAPDIIALYHRGGLEDAVQQGPYIEPEGEGTSPLMDKAVTEGVALTPTLAMLGVSSSSWQGDEALDGLGRREGFNKLEDHLYDEKRGLPAAHHVGGHPEFVQSDLRFDGNKDFDRVLLRLTSDKYLQWGDVGEANFLIRRDDLVARQFDRLLFTWDCS</sequence>
<evidence type="ECO:0000313" key="1">
    <source>
        <dbReference type="EMBL" id="MCM8557208.1"/>
    </source>
</evidence>
<accession>A0A9X2EFV0</accession>
<dbReference type="InterPro" id="IPR015315">
    <property type="entry name" value="DUF1963"/>
</dbReference>
<dbReference type="Proteomes" id="UP001155128">
    <property type="component" value="Unassembled WGS sequence"/>
</dbReference>
<dbReference type="AlphaFoldDB" id="A0A9X2EFV0"/>
<evidence type="ECO:0000313" key="2">
    <source>
        <dbReference type="Proteomes" id="UP001155128"/>
    </source>
</evidence>
<protein>
    <submittedName>
        <fullName evidence="1">DUF1963 domain-containing protein</fullName>
    </submittedName>
</protein>
<dbReference type="Pfam" id="PF09234">
    <property type="entry name" value="DUF1963"/>
    <property type="match status" value="1"/>
</dbReference>
<gene>
    <name evidence="1" type="ORF">NDO55_05165</name>
</gene>
<organism evidence="1 2">
    <name type="scientific">Sphingomicrobium sediminis</name>
    <dbReference type="NCBI Taxonomy" id="2950949"/>
    <lineage>
        <taxon>Bacteria</taxon>
        <taxon>Pseudomonadati</taxon>
        <taxon>Pseudomonadota</taxon>
        <taxon>Alphaproteobacteria</taxon>
        <taxon>Sphingomonadales</taxon>
        <taxon>Sphingomonadaceae</taxon>
        <taxon>Sphingomicrobium</taxon>
    </lineage>
</organism>
<dbReference type="PANTHER" id="PTHR36436">
    <property type="entry name" value="SLL5081 PROTEIN"/>
    <property type="match status" value="1"/>
</dbReference>
<dbReference type="InterPro" id="IPR035948">
    <property type="entry name" value="YwqG-like_sf"/>
</dbReference>
<dbReference type="EMBL" id="JAMSHT010000001">
    <property type="protein sequence ID" value="MCM8557208.1"/>
    <property type="molecule type" value="Genomic_DNA"/>
</dbReference>
<reference evidence="1" key="1">
    <citation type="submission" date="2022-06" db="EMBL/GenBank/DDBJ databases">
        <title>Sphingomicrobium sedimins sp. nov., a marine bacterium isolated from tidal flat.</title>
        <authorList>
            <person name="Kim C.-H."/>
            <person name="Yoo Y."/>
            <person name="Kim J.-J."/>
        </authorList>
    </citation>
    <scope>NUCLEOTIDE SEQUENCE</scope>
    <source>
        <strain evidence="1">GRR-S6-50</strain>
    </source>
</reference>
<keyword evidence="2" id="KW-1185">Reference proteome</keyword>
<dbReference type="SUPFAM" id="SSF103032">
    <property type="entry name" value="Hypothetical protein YwqG"/>
    <property type="match status" value="1"/>
</dbReference>
<dbReference type="RefSeq" id="WP_252113076.1">
    <property type="nucleotide sequence ID" value="NZ_JAMSHT010000001.1"/>
</dbReference>